<dbReference type="Pfam" id="PF14893">
    <property type="entry name" value="PNMA"/>
    <property type="match status" value="1"/>
</dbReference>
<reference evidence="3" key="1">
    <citation type="submission" date="2025-08" db="UniProtKB">
        <authorList>
            <consortium name="Ensembl"/>
        </authorList>
    </citation>
    <scope>IDENTIFICATION</scope>
</reference>
<evidence type="ECO:0000259" key="1">
    <source>
        <dbReference type="Pfam" id="PF14893"/>
    </source>
</evidence>
<dbReference type="Proteomes" id="UP000472263">
    <property type="component" value="Unassembled WGS sequence"/>
</dbReference>
<organism evidence="3 4">
    <name type="scientific">Myripristis murdjan</name>
    <name type="common">pinecone soldierfish</name>
    <dbReference type="NCBI Taxonomy" id="586833"/>
    <lineage>
        <taxon>Eukaryota</taxon>
        <taxon>Metazoa</taxon>
        <taxon>Chordata</taxon>
        <taxon>Craniata</taxon>
        <taxon>Vertebrata</taxon>
        <taxon>Euteleostomi</taxon>
        <taxon>Actinopterygii</taxon>
        <taxon>Neopterygii</taxon>
        <taxon>Teleostei</taxon>
        <taxon>Neoteleostei</taxon>
        <taxon>Acanthomorphata</taxon>
        <taxon>Holocentriformes</taxon>
        <taxon>Holocentridae</taxon>
        <taxon>Myripristis</taxon>
    </lineage>
</organism>
<name>A0A667XRV0_9TELE</name>
<feature type="domain" description="Paraneoplastic antigen Ma-like C-terminal" evidence="1">
    <location>
        <begin position="166"/>
        <end position="262"/>
    </location>
</feature>
<dbReference type="GeneTree" id="ENSGT01030000234522"/>
<dbReference type="PANTHER" id="PTHR23095:SF51">
    <property type="entry name" value="PARANEOPLASTIC ANTIGEN MA1 HOMOLOG-RELATED"/>
    <property type="match status" value="1"/>
</dbReference>
<proteinExistence type="predicted"/>
<dbReference type="InterPro" id="IPR048270">
    <property type="entry name" value="PNMA_C"/>
</dbReference>
<keyword evidence="4" id="KW-1185">Reference proteome</keyword>
<reference evidence="3" key="2">
    <citation type="submission" date="2025-09" db="UniProtKB">
        <authorList>
            <consortium name="Ensembl"/>
        </authorList>
    </citation>
    <scope>IDENTIFICATION</scope>
</reference>
<feature type="domain" description="Paraneoplastic antigen Ma-like N-terminal" evidence="2">
    <location>
        <begin position="5"/>
        <end position="90"/>
    </location>
</feature>
<evidence type="ECO:0000313" key="3">
    <source>
        <dbReference type="Ensembl" id="ENSMMDP00005018037.1"/>
    </source>
</evidence>
<dbReference type="Ensembl" id="ENSMMDT00005018484.1">
    <property type="protein sequence ID" value="ENSMMDP00005018037.1"/>
    <property type="gene ID" value="ENSMMDG00005009036.1"/>
</dbReference>
<accession>A0A667XRV0</accession>
<protein>
    <submittedName>
        <fullName evidence="3">Uncharacterized protein</fullName>
    </submittedName>
</protein>
<evidence type="ECO:0000313" key="4">
    <source>
        <dbReference type="Proteomes" id="UP000472263"/>
    </source>
</evidence>
<dbReference type="InterPro" id="IPR048271">
    <property type="entry name" value="PNMA_N"/>
</dbReference>
<dbReference type="InterPro" id="IPR026523">
    <property type="entry name" value="PNMA"/>
</dbReference>
<evidence type="ECO:0000259" key="2">
    <source>
        <dbReference type="Pfam" id="PF20846"/>
    </source>
</evidence>
<dbReference type="PANTHER" id="PTHR23095">
    <property type="entry name" value="PARANEOPLASTIC ANTIGEN"/>
    <property type="match status" value="1"/>
</dbReference>
<dbReference type="Pfam" id="PF20846">
    <property type="entry name" value="PNMA_N"/>
    <property type="match status" value="1"/>
</dbReference>
<dbReference type="AlphaFoldDB" id="A0A667XRV0"/>
<sequence>MGLDLVNWCRGEGVDVKHALLLYGVPENIAVDVIEETAETVKALGKVQVRGKMFSPQQQSLMVLCECREETDSTKIPPELVPVMGGCAWNTVHYVEPQHNGSSDAFTEKLLKLLQSEGKTMDDVQRICNPNEQHGSPESIIRAVGDVWSRTNKPPDSNAFRRLRTFSGVSPTPSGEECFDIWLEQAKLLVDEGECSEKEKQRRILESLKGPALEIIQAMRMTDPDASLMEYIQAIESIFGVTQSGEDLYFSFRSLQQQSGERQTS</sequence>
<dbReference type="InParanoid" id="A0A667XRV0"/>